<feature type="transmembrane region" description="Helical" evidence="8">
    <location>
        <begin position="65"/>
        <end position="84"/>
    </location>
</feature>
<evidence type="ECO:0000256" key="2">
    <source>
        <dbReference type="ARBA" id="ARBA00010735"/>
    </source>
</evidence>
<organism evidence="9 10">
    <name type="scientific">Butyrivibrio fibrisolvens</name>
    <dbReference type="NCBI Taxonomy" id="831"/>
    <lineage>
        <taxon>Bacteria</taxon>
        <taxon>Bacillati</taxon>
        <taxon>Bacillota</taxon>
        <taxon>Clostridia</taxon>
        <taxon>Lachnospirales</taxon>
        <taxon>Lachnospiraceae</taxon>
        <taxon>Butyrivibrio</taxon>
    </lineage>
</organism>
<comment type="similarity">
    <text evidence="2">Belongs to the AzlC family.</text>
</comment>
<evidence type="ECO:0000256" key="6">
    <source>
        <dbReference type="ARBA" id="ARBA00022989"/>
    </source>
</evidence>
<evidence type="ECO:0000313" key="9">
    <source>
        <dbReference type="EMBL" id="SER47690.1"/>
    </source>
</evidence>
<feature type="transmembrane region" description="Helical" evidence="8">
    <location>
        <begin position="127"/>
        <end position="151"/>
    </location>
</feature>
<evidence type="ECO:0000256" key="3">
    <source>
        <dbReference type="ARBA" id="ARBA00022448"/>
    </source>
</evidence>
<dbReference type="EMBL" id="FOGJ01000006">
    <property type="protein sequence ID" value="SER47690.1"/>
    <property type="molecule type" value="Genomic_DNA"/>
</dbReference>
<dbReference type="GO" id="GO:1903785">
    <property type="term" value="P:L-valine transmembrane transport"/>
    <property type="evidence" value="ECO:0007669"/>
    <property type="project" value="TreeGrafter"/>
</dbReference>
<comment type="subcellular location">
    <subcellularLocation>
        <location evidence="1">Cell membrane</location>
        <topology evidence="1">Multi-pass membrane protein</topology>
    </subcellularLocation>
</comment>
<keyword evidence="4" id="KW-1003">Cell membrane</keyword>
<dbReference type="OrthoDB" id="3177005at2"/>
<keyword evidence="3" id="KW-0813">Transport</keyword>
<evidence type="ECO:0000256" key="1">
    <source>
        <dbReference type="ARBA" id="ARBA00004651"/>
    </source>
</evidence>
<keyword evidence="5 8" id="KW-0812">Transmembrane</keyword>
<feature type="transmembrane region" description="Helical" evidence="8">
    <location>
        <begin position="157"/>
        <end position="176"/>
    </location>
</feature>
<evidence type="ECO:0000256" key="7">
    <source>
        <dbReference type="ARBA" id="ARBA00023136"/>
    </source>
</evidence>
<name>A0A1H9PHX4_BUTFI</name>
<dbReference type="PANTHER" id="PTHR34979:SF1">
    <property type="entry name" value="INNER MEMBRANE PROTEIN YGAZ"/>
    <property type="match status" value="1"/>
</dbReference>
<feature type="transmembrane region" description="Helical" evidence="8">
    <location>
        <begin position="21"/>
        <end position="45"/>
    </location>
</feature>
<dbReference type="GO" id="GO:0005886">
    <property type="term" value="C:plasma membrane"/>
    <property type="evidence" value="ECO:0007669"/>
    <property type="project" value="UniProtKB-SubCell"/>
</dbReference>
<proteinExistence type="inferred from homology"/>
<reference evidence="9 10" key="1">
    <citation type="submission" date="2016-10" db="EMBL/GenBank/DDBJ databases">
        <authorList>
            <person name="de Groot N.N."/>
        </authorList>
    </citation>
    <scope>NUCLEOTIDE SEQUENCE [LARGE SCALE GENOMIC DNA]</scope>
    <source>
        <strain evidence="9 10">AR40</strain>
    </source>
</reference>
<dbReference type="RefSeq" id="WP_022756700.1">
    <property type="nucleotide sequence ID" value="NZ_FOGJ01000006.1"/>
</dbReference>
<evidence type="ECO:0000313" key="10">
    <source>
        <dbReference type="Proteomes" id="UP000182584"/>
    </source>
</evidence>
<gene>
    <name evidence="9" type="ORF">SAMN04487884_10636</name>
</gene>
<accession>A0A1H9PHX4</accession>
<evidence type="ECO:0000256" key="5">
    <source>
        <dbReference type="ARBA" id="ARBA00022692"/>
    </source>
</evidence>
<dbReference type="Pfam" id="PF03591">
    <property type="entry name" value="AzlC"/>
    <property type="match status" value="1"/>
</dbReference>
<dbReference type="PANTHER" id="PTHR34979">
    <property type="entry name" value="INNER MEMBRANE PROTEIN YGAZ"/>
    <property type="match status" value="1"/>
</dbReference>
<dbReference type="InterPro" id="IPR011606">
    <property type="entry name" value="Brnchd-chn_aa_trnsp_permease"/>
</dbReference>
<dbReference type="eggNOG" id="COG1296">
    <property type="taxonomic scope" value="Bacteria"/>
</dbReference>
<protein>
    <submittedName>
        <fullName evidence="9">Predicted branched-chain amino acid permease (Azaleucine resistance)</fullName>
    </submittedName>
</protein>
<dbReference type="Proteomes" id="UP000182584">
    <property type="component" value="Unassembled WGS sequence"/>
</dbReference>
<keyword evidence="7 8" id="KW-0472">Membrane</keyword>
<feature type="transmembrane region" description="Helical" evidence="8">
    <location>
        <begin position="183"/>
        <end position="204"/>
    </location>
</feature>
<keyword evidence="6 8" id="KW-1133">Transmembrane helix</keyword>
<feature type="transmembrane region" description="Helical" evidence="8">
    <location>
        <begin position="210"/>
        <end position="230"/>
    </location>
</feature>
<evidence type="ECO:0000256" key="8">
    <source>
        <dbReference type="SAM" id="Phobius"/>
    </source>
</evidence>
<evidence type="ECO:0000256" key="4">
    <source>
        <dbReference type="ARBA" id="ARBA00022475"/>
    </source>
</evidence>
<dbReference type="AlphaFoldDB" id="A0A1H9PHX4"/>
<sequence>MDNASEYRRGLKNGIPICTGYIAVSFAFGIAAGSKGLTTLQAVIMSITNVTSAGQYASLDSIRDGVSLVEMAILQFIINLRYMLMSTALTQKLSPKTGIIHRMCIAYGVTDEIFALSVLNKGELKPAYSYGLISISVFGWILGTFLGAFAGQILPPILIACLGLAIYGMFIAIIIPPSRDNKAVMCVVICAMLFSCIMTFAPVLKTLKSGMRIIIVTVIISTLAAVFFPVRSAED</sequence>